<feature type="chain" id="PRO_5021797763" evidence="2">
    <location>
        <begin position="29"/>
        <end position="180"/>
    </location>
</feature>
<evidence type="ECO:0000313" key="5">
    <source>
        <dbReference type="Proteomes" id="UP000316291"/>
    </source>
</evidence>
<dbReference type="EMBL" id="VLLA01000007">
    <property type="protein sequence ID" value="TWI70945.1"/>
    <property type="molecule type" value="Genomic_DNA"/>
</dbReference>
<name>A0A562RPD7_9BRAD</name>
<protein>
    <submittedName>
        <fullName evidence="4">Uncharacterized protein YcnI</fullName>
    </submittedName>
</protein>
<feature type="domain" description="YncI copper-binding" evidence="3">
    <location>
        <begin position="29"/>
        <end position="176"/>
    </location>
</feature>
<organism evidence="4 5">
    <name type="scientific">Bradyrhizobium huanghuaihaiense</name>
    <dbReference type="NCBI Taxonomy" id="990078"/>
    <lineage>
        <taxon>Bacteria</taxon>
        <taxon>Pseudomonadati</taxon>
        <taxon>Pseudomonadota</taxon>
        <taxon>Alphaproteobacteria</taxon>
        <taxon>Hyphomicrobiales</taxon>
        <taxon>Nitrobacteraceae</taxon>
        <taxon>Bradyrhizobium</taxon>
    </lineage>
</organism>
<comment type="caution">
    <text evidence="4">The sequence shown here is derived from an EMBL/GenBank/DDBJ whole genome shotgun (WGS) entry which is preliminary data.</text>
</comment>
<dbReference type="AlphaFoldDB" id="A0A562RPD7"/>
<evidence type="ECO:0000256" key="2">
    <source>
        <dbReference type="SAM" id="SignalP"/>
    </source>
</evidence>
<dbReference type="InterPro" id="IPR012533">
    <property type="entry name" value="YcnI-copper_dom"/>
</dbReference>
<evidence type="ECO:0000313" key="4">
    <source>
        <dbReference type="EMBL" id="TWI70945.1"/>
    </source>
</evidence>
<gene>
    <name evidence="4" type="ORF">IQ16_03359</name>
</gene>
<dbReference type="Proteomes" id="UP000316291">
    <property type="component" value="Unassembled WGS sequence"/>
</dbReference>
<feature type="region of interest" description="Disordered" evidence="1">
    <location>
        <begin position="161"/>
        <end position="180"/>
    </location>
</feature>
<keyword evidence="5" id="KW-1185">Reference proteome</keyword>
<proteinExistence type="predicted"/>
<feature type="signal peptide" evidence="2">
    <location>
        <begin position="1"/>
        <end position="28"/>
    </location>
</feature>
<accession>A0A562RPD7</accession>
<keyword evidence="2" id="KW-0732">Signal</keyword>
<sequence length="180" mass="19456">MTTLVRLTMSKRPILFLMAALAASPAAAHVTLETKQATVGSYYKAVFAVPHGCAGSPTVKIRVQIPEGVIAVKPMPKAGWSVDVVEGKYATEYDYHGNKLSSGVKEVAWSGGKLPDKYYDEFVMQTLLTDALKPNTTLYFPVVQECETGVSRWIEIPAEQAGHSHEGKSPAPGVKLLPKP</sequence>
<dbReference type="CDD" id="cd08545">
    <property type="entry name" value="YcnI_like"/>
    <property type="match status" value="1"/>
</dbReference>
<dbReference type="OrthoDB" id="9796962at2"/>
<dbReference type="Gene3D" id="2.60.40.2230">
    <property type="entry name" value="Uncharacterised protein YcnI-like PF07987, DUF1775"/>
    <property type="match status" value="1"/>
</dbReference>
<evidence type="ECO:0000259" key="3">
    <source>
        <dbReference type="Pfam" id="PF07987"/>
    </source>
</evidence>
<reference evidence="4 5" key="1">
    <citation type="journal article" date="2015" name="Stand. Genomic Sci.">
        <title>Genomic Encyclopedia of Bacterial and Archaeal Type Strains, Phase III: the genomes of soil and plant-associated and newly described type strains.</title>
        <authorList>
            <person name="Whitman W.B."/>
            <person name="Woyke T."/>
            <person name="Klenk H.P."/>
            <person name="Zhou Y."/>
            <person name="Lilburn T.G."/>
            <person name="Beck B.J."/>
            <person name="De Vos P."/>
            <person name="Vandamme P."/>
            <person name="Eisen J.A."/>
            <person name="Garrity G."/>
            <person name="Hugenholtz P."/>
            <person name="Kyrpides N.C."/>
        </authorList>
    </citation>
    <scope>NUCLEOTIDE SEQUENCE [LARGE SCALE GENOMIC DNA]</scope>
    <source>
        <strain evidence="4 5">CGMCC 1.10948</strain>
    </source>
</reference>
<dbReference type="InterPro" id="IPR038507">
    <property type="entry name" value="YcnI-like_sf"/>
</dbReference>
<dbReference type="Pfam" id="PF07987">
    <property type="entry name" value="DUF1775"/>
    <property type="match status" value="1"/>
</dbReference>
<evidence type="ECO:0000256" key="1">
    <source>
        <dbReference type="SAM" id="MobiDB-lite"/>
    </source>
</evidence>